<dbReference type="GO" id="GO:0010308">
    <property type="term" value="F:acireductone dioxygenase (Ni2+-requiring) activity"/>
    <property type="evidence" value="ECO:0007669"/>
    <property type="project" value="UniProtKB-UniRule"/>
</dbReference>
<keyword evidence="4 15" id="KW-0028">Amino-acid biosynthesis</keyword>
<dbReference type="Gene3D" id="1.10.720.60">
    <property type="match status" value="1"/>
</dbReference>
<protein>
    <recommendedName>
        <fullName evidence="15">Acireductone dioxygenase</fullName>
    </recommendedName>
    <alternativeName>
        <fullName evidence="15">Acireductone dioxygenase (Fe(2+)-requiring)</fullName>
        <shortName evidence="15">ARD'</shortName>
        <shortName evidence="15">Fe-ARD</shortName>
        <ecNumber evidence="15">1.13.11.54</ecNumber>
    </alternativeName>
    <alternativeName>
        <fullName evidence="15">Acireductone dioxygenase (Ni(2+)-requiring)</fullName>
        <shortName evidence="15">ARD</shortName>
        <shortName evidence="15">Ni-ARD</shortName>
        <ecNumber evidence="15">1.13.11.53</ecNumber>
    </alternativeName>
</protein>
<evidence type="ECO:0000256" key="1">
    <source>
        <dbReference type="ARBA" id="ARBA00000428"/>
    </source>
</evidence>
<feature type="binding site" evidence="15">
    <location>
        <position position="102"/>
    </location>
    <ligand>
        <name>Fe(2+)</name>
        <dbReference type="ChEBI" id="CHEBI:29033"/>
        <note>for iron-dependent acireductone dioxygenase activity</note>
    </ligand>
</feature>
<dbReference type="Gene3D" id="3.40.50.1000">
    <property type="entry name" value="HAD superfamily/HAD-like"/>
    <property type="match status" value="1"/>
</dbReference>
<organism evidence="17 18">
    <name type="scientific">Effrenium voratum</name>
    <dbReference type="NCBI Taxonomy" id="2562239"/>
    <lineage>
        <taxon>Eukaryota</taxon>
        <taxon>Sar</taxon>
        <taxon>Alveolata</taxon>
        <taxon>Dinophyceae</taxon>
        <taxon>Suessiales</taxon>
        <taxon>Symbiodiniaceae</taxon>
        <taxon>Effrenium</taxon>
    </lineage>
</organism>
<keyword evidence="6" id="KW-0378">Hydrolase</keyword>
<dbReference type="NCBIfam" id="TIGR01691">
    <property type="entry name" value="enolase-ppase"/>
    <property type="match status" value="1"/>
</dbReference>
<dbReference type="Gene3D" id="3.40.225.10">
    <property type="entry name" value="Class II aldolase/adducin N-terminal domain"/>
    <property type="match status" value="1"/>
</dbReference>
<keyword evidence="11 15" id="KW-0486">Methionine biosynthesis</keyword>
<keyword evidence="8 15" id="KW-0223">Dioxygenase</keyword>
<dbReference type="InterPro" id="IPR001303">
    <property type="entry name" value="Aldolase_II/adducin_N"/>
</dbReference>
<dbReference type="NCBIfam" id="TIGR03328">
    <property type="entry name" value="salvage_mtnB"/>
    <property type="match status" value="1"/>
</dbReference>
<evidence type="ECO:0000313" key="18">
    <source>
        <dbReference type="Proteomes" id="UP001178507"/>
    </source>
</evidence>
<dbReference type="GO" id="GO:0005634">
    <property type="term" value="C:nucleus"/>
    <property type="evidence" value="ECO:0007669"/>
    <property type="project" value="UniProtKB-SubCell"/>
</dbReference>
<dbReference type="SFLD" id="SFLDG01129">
    <property type="entry name" value="C1.5:_HAD__Beta-PGM__Phosphata"/>
    <property type="match status" value="1"/>
</dbReference>
<feature type="binding site" evidence="15">
    <location>
        <position position="108"/>
    </location>
    <ligand>
        <name>Ni(2+)</name>
        <dbReference type="ChEBI" id="CHEBI:49786"/>
        <note>for nickel-dependent acireductone dioxygenase activity</note>
    </ligand>
</feature>
<dbReference type="Pfam" id="PF00596">
    <property type="entry name" value="Aldolase_II"/>
    <property type="match status" value="1"/>
</dbReference>
<evidence type="ECO:0000256" key="11">
    <source>
        <dbReference type="ARBA" id="ARBA00023167"/>
    </source>
</evidence>
<dbReference type="GO" id="GO:0016151">
    <property type="term" value="F:nickel cation binding"/>
    <property type="evidence" value="ECO:0007669"/>
    <property type="project" value="UniProtKB-UniRule"/>
</dbReference>
<dbReference type="SMART" id="SM01007">
    <property type="entry name" value="Aldolase_II"/>
    <property type="match status" value="1"/>
</dbReference>
<comment type="function">
    <text evidence="15">Catalyzes 2 different reactions between oxygen and the acireductone 1,2-dihydroxy-3-keto-5-methylthiopentene (DHK-MTPene) depending upon the metal bound in the active site. Fe-containing acireductone dioxygenase (Fe-ARD) produces formate and 2-keto-4-methylthiobutyrate (KMTB), the alpha-ketoacid precursor of methionine in the methionine recycle pathway. Ni-containing acireductone dioxygenase (Ni-ARD) produces methylthiopropionate, carbon monoxide and formate, and does not lie on the methionine recycle pathway.</text>
</comment>
<feature type="domain" description="Class II aldolase/adducin N-terminal" evidence="16">
    <location>
        <begin position="200"/>
        <end position="388"/>
    </location>
</feature>
<evidence type="ECO:0000256" key="8">
    <source>
        <dbReference type="ARBA" id="ARBA00022964"/>
    </source>
</evidence>
<evidence type="ECO:0000256" key="6">
    <source>
        <dbReference type="ARBA" id="ARBA00022801"/>
    </source>
</evidence>
<evidence type="ECO:0000256" key="9">
    <source>
        <dbReference type="ARBA" id="ARBA00023002"/>
    </source>
</evidence>
<keyword evidence="7" id="KW-0862">Zinc</keyword>
<dbReference type="AlphaFoldDB" id="A0AA36JHH9"/>
<dbReference type="InterPro" id="IPR027496">
    <property type="entry name" value="ARD_euk"/>
</dbReference>
<dbReference type="CDD" id="cd02232">
    <property type="entry name" value="cupin_ARD"/>
    <property type="match status" value="1"/>
</dbReference>
<dbReference type="SUPFAM" id="SSF51182">
    <property type="entry name" value="RmlC-like cupins"/>
    <property type="match status" value="1"/>
</dbReference>
<proteinExistence type="inferred from homology"/>
<evidence type="ECO:0000256" key="14">
    <source>
        <dbReference type="ARBA" id="ARBA00023268"/>
    </source>
</evidence>
<dbReference type="EMBL" id="CAUJNA010003622">
    <property type="protein sequence ID" value="CAJ1406308.1"/>
    <property type="molecule type" value="Genomic_DNA"/>
</dbReference>
<keyword evidence="3 15" id="KW-0533">Nickel</keyword>
<evidence type="ECO:0000256" key="3">
    <source>
        <dbReference type="ARBA" id="ARBA00022596"/>
    </source>
</evidence>
<gene>
    <name evidence="17" type="ORF">EVOR1521_LOCUS28304</name>
</gene>
<dbReference type="InterPro" id="IPR017714">
    <property type="entry name" value="MethylthioRu-1-P_deHdtase_MtnB"/>
</dbReference>
<evidence type="ECO:0000313" key="17">
    <source>
        <dbReference type="EMBL" id="CAJ1406308.1"/>
    </source>
</evidence>
<comment type="similarity">
    <text evidence="15">Belongs to the acireductone dioxygenase (ARD) family.</text>
</comment>
<dbReference type="CDD" id="cd01629">
    <property type="entry name" value="HAD_EP"/>
    <property type="match status" value="1"/>
</dbReference>
<feature type="binding site" evidence="15">
    <location>
        <position position="104"/>
    </location>
    <ligand>
        <name>Fe(2+)</name>
        <dbReference type="ChEBI" id="CHEBI:29033"/>
        <note>for iron-dependent acireductone dioxygenase activity</note>
    </ligand>
</feature>
<dbReference type="GO" id="GO:0010309">
    <property type="term" value="F:acireductone dioxygenase [iron(II)-requiring] activity"/>
    <property type="evidence" value="ECO:0007669"/>
    <property type="project" value="UniProtKB-UniRule"/>
</dbReference>
<evidence type="ECO:0000256" key="13">
    <source>
        <dbReference type="ARBA" id="ARBA00023242"/>
    </source>
</evidence>
<dbReference type="FunFam" id="2.60.120.10:FF:000099">
    <property type="entry name" value="1,2-dihydroxy-3-keto-5-methylthiopentene dioxygenase"/>
    <property type="match status" value="1"/>
</dbReference>
<keyword evidence="10 15" id="KW-0408">Iron</keyword>
<dbReference type="GO" id="GO:0043874">
    <property type="term" value="F:acireductone synthase activity"/>
    <property type="evidence" value="ECO:0007669"/>
    <property type="project" value="InterPro"/>
</dbReference>
<dbReference type="SUPFAM" id="SSF56784">
    <property type="entry name" value="HAD-like"/>
    <property type="match status" value="1"/>
</dbReference>
<dbReference type="SFLD" id="SFLDG01133">
    <property type="entry name" value="C1.5.4:_Enolase-phosphatase_Li"/>
    <property type="match status" value="1"/>
</dbReference>
<feature type="binding site" evidence="15">
    <location>
        <position position="104"/>
    </location>
    <ligand>
        <name>Ni(2+)</name>
        <dbReference type="ChEBI" id="CHEBI:49786"/>
        <note>for nickel-dependent acireductone dioxygenase activity</note>
    </ligand>
</feature>
<dbReference type="GO" id="GO:0016829">
    <property type="term" value="F:lyase activity"/>
    <property type="evidence" value="ECO:0007669"/>
    <property type="project" value="UniProtKB-KW"/>
</dbReference>
<dbReference type="InterPro" id="IPR023214">
    <property type="entry name" value="HAD_sf"/>
</dbReference>
<comment type="catalytic activity">
    <reaction evidence="15">
        <text>1,2-dihydroxy-5-(methylsulfanyl)pent-1-en-3-one + O2 = 3-(methylsulfanyl)propanoate + CO + formate + 2 H(+)</text>
        <dbReference type="Rhea" id="RHEA:14161"/>
        <dbReference type="ChEBI" id="CHEBI:15378"/>
        <dbReference type="ChEBI" id="CHEBI:15379"/>
        <dbReference type="ChEBI" id="CHEBI:15740"/>
        <dbReference type="ChEBI" id="CHEBI:17245"/>
        <dbReference type="ChEBI" id="CHEBI:49016"/>
        <dbReference type="ChEBI" id="CHEBI:49252"/>
        <dbReference type="EC" id="1.13.11.53"/>
    </reaction>
</comment>
<evidence type="ECO:0000256" key="5">
    <source>
        <dbReference type="ARBA" id="ARBA00022723"/>
    </source>
</evidence>
<feature type="binding site" evidence="15">
    <location>
        <position position="147"/>
    </location>
    <ligand>
        <name>Ni(2+)</name>
        <dbReference type="ChEBI" id="CHEBI:49786"/>
        <note>for nickel-dependent acireductone dioxygenase activity</note>
    </ligand>
</feature>
<reference evidence="17" key="1">
    <citation type="submission" date="2023-08" db="EMBL/GenBank/DDBJ databases">
        <authorList>
            <person name="Chen Y."/>
            <person name="Shah S."/>
            <person name="Dougan E. K."/>
            <person name="Thang M."/>
            <person name="Chan C."/>
        </authorList>
    </citation>
    <scope>NUCLEOTIDE SEQUENCE</scope>
</reference>
<dbReference type="InterPro" id="IPR036412">
    <property type="entry name" value="HAD-like_sf"/>
</dbReference>
<keyword evidence="5 15" id="KW-0479">Metal-binding</keyword>
<keyword evidence="12" id="KW-0456">Lyase</keyword>
<dbReference type="InterPro" id="IPR004313">
    <property type="entry name" value="ARD"/>
</dbReference>
<dbReference type="GO" id="GO:0019509">
    <property type="term" value="P:L-methionine salvage from methylthioadenosine"/>
    <property type="evidence" value="ECO:0007669"/>
    <property type="project" value="UniProtKB-UniRule"/>
</dbReference>
<dbReference type="InterPro" id="IPR023943">
    <property type="entry name" value="Enolase-ppase_E1"/>
</dbReference>
<dbReference type="InterPro" id="IPR011051">
    <property type="entry name" value="RmlC_Cupin_sf"/>
</dbReference>
<evidence type="ECO:0000256" key="12">
    <source>
        <dbReference type="ARBA" id="ARBA00023239"/>
    </source>
</evidence>
<sequence>MPAIEAWYMATEVKDQTAENRMDPNQPVSPDELRDLGVLQWHILPKGEYPAKAVPWEPKGMQDPDLAAIRAARGYNYADIITCSEECLPDYHNKLKAFFEEHIHSDEEVRYILNGSGYFDVRDREDRWIRIALNAGDLIALPEGIYHRFTMDSKNFTQAMRLFKGVPVWTPINRPADQHLSRQRYQQRFQPLEEERKLRASIVRVLRGFFGQGWCLGSSGACGARLGRDAWLVTPSGVPKELLEPEDLFLVSRSGEQLKMPRKAAKVSDSLTVFSAVFERRSAVAAICHIHSVAAVLAADNGDEVLRIRDCEMIKGLGVPGDGVLALPIIANKATEPELVPELLRALERWETAPAVLVRDHGAYVFGSSLEKAKIGTECLGFILDLESRRRSVEVPRPLKRRRTGAPTVVLLDIEGTTTPISFVKDRLFPYAASAVDAWVKDAPPEVAAAFKKQCQEDKVPFNDAAPQEEIVRLTKEWIAKDRKVSALKDLQLPLFQGKLWKSGYERQELKGEMFEDTPEAMTGWVASGRRVAIFSSGSREAQRLIFQHSDRGDLTGFISAYFDPKSAQASKQEPKAYEEIALSMGIHPSEGLFCTDVLAEAQAASKAGWRAVLLKRPGNAPLPAHHFREVTNLMDA</sequence>
<dbReference type="Proteomes" id="UP001178507">
    <property type="component" value="Unassembled WGS sequence"/>
</dbReference>
<name>A0AA36JHH9_9DINO</name>
<keyword evidence="14" id="KW-0511">Multifunctional enzyme</keyword>
<dbReference type="SUPFAM" id="SSF53639">
    <property type="entry name" value="AraD/HMP-PK domain-like"/>
    <property type="match status" value="1"/>
</dbReference>
<keyword evidence="2 15" id="KW-0963">Cytoplasm</keyword>
<dbReference type="SFLD" id="SFLDS00003">
    <property type="entry name" value="Haloacid_Dehalogenase"/>
    <property type="match status" value="1"/>
</dbReference>
<feature type="binding site" evidence="15">
    <location>
        <position position="108"/>
    </location>
    <ligand>
        <name>Fe(2+)</name>
        <dbReference type="ChEBI" id="CHEBI:29033"/>
        <note>for iron-dependent acireductone dioxygenase activity</note>
    </ligand>
</feature>
<dbReference type="Gene3D" id="2.60.120.10">
    <property type="entry name" value="Jelly Rolls"/>
    <property type="match status" value="1"/>
</dbReference>
<evidence type="ECO:0000256" key="10">
    <source>
        <dbReference type="ARBA" id="ARBA00023004"/>
    </source>
</evidence>
<keyword evidence="18" id="KW-1185">Reference proteome</keyword>
<comment type="caution">
    <text evidence="17">The sequence shown here is derived from an EMBL/GenBank/DDBJ whole genome shotgun (WGS) entry which is preliminary data.</text>
</comment>
<dbReference type="InterPro" id="IPR036409">
    <property type="entry name" value="Aldolase_II/adducin_N_sf"/>
</dbReference>
<evidence type="ECO:0000256" key="4">
    <source>
        <dbReference type="ARBA" id="ARBA00022605"/>
    </source>
</evidence>
<dbReference type="GO" id="GO:0005506">
    <property type="term" value="F:iron ion binding"/>
    <property type="evidence" value="ECO:0007669"/>
    <property type="project" value="UniProtKB-UniRule"/>
</dbReference>
<dbReference type="Pfam" id="PF00702">
    <property type="entry name" value="Hydrolase"/>
    <property type="match status" value="1"/>
</dbReference>
<dbReference type="Pfam" id="PF03079">
    <property type="entry name" value="ARD"/>
    <property type="match status" value="1"/>
</dbReference>
<comment type="subcellular location">
    <subcellularLocation>
        <location evidence="15">Cytoplasm</location>
    </subcellularLocation>
    <subcellularLocation>
        <location evidence="15">Nucleus</location>
    </subcellularLocation>
</comment>
<dbReference type="EC" id="1.13.11.53" evidence="15"/>
<dbReference type="GO" id="GO:0005737">
    <property type="term" value="C:cytoplasm"/>
    <property type="evidence" value="ECO:0007669"/>
    <property type="project" value="UniProtKB-SubCell"/>
</dbReference>
<keyword evidence="9 15" id="KW-0560">Oxidoreductase</keyword>
<dbReference type="PANTHER" id="PTHR23418">
    <property type="entry name" value="ACIREDUCTONE DIOXYGENASE"/>
    <property type="match status" value="1"/>
</dbReference>
<accession>A0AA36JHH9</accession>
<evidence type="ECO:0000256" key="7">
    <source>
        <dbReference type="ARBA" id="ARBA00022833"/>
    </source>
</evidence>
<dbReference type="PANTHER" id="PTHR23418:SF0">
    <property type="entry name" value="ACIREDUCTONE DIOXYGENASE"/>
    <property type="match status" value="1"/>
</dbReference>
<comment type="catalytic activity">
    <reaction evidence="1 15">
        <text>1,2-dihydroxy-5-(methylsulfanyl)pent-1-en-3-one + O2 = 4-methylsulfanyl-2-oxobutanoate + formate + 2 H(+)</text>
        <dbReference type="Rhea" id="RHEA:24504"/>
        <dbReference type="ChEBI" id="CHEBI:15378"/>
        <dbReference type="ChEBI" id="CHEBI:15379"/>
        <dbReference type="ChEBI" id="CHEBI:15740"/>
        <dbReference type="ChEBI" id="CHEBI:16723"/>
        <dbReference type="ChEBI" id="CHEBI:49252"/>
        <dbReference type="EC" id="1.13.11.54"/>
    </reaction>
</comment>
<evidence type="ECO:0000256" key="15">
    <source>
        <dbReference type="HAMAP-Rule" id="MF_03154"/>
    </source>
</evidence>
<dbReference type="InterPro" id="IPR014710">
    <property type="entry name" value="RmlC-like_jellyroll"/>
</dbReference>
<feature type="binding site" evidence="15">
    <location>
        <position position="147"/>
    </location>
    <ligand>
        <name>Fe(2+)</name>
        <dbReference type="ChEBI" id="CHEBI:29033"/>
        <note>for iron-dependent acireductone dioxygenase activity</note>
    </ligand>
</feature>
<evidence type="ECO:0000256" key="2">
    <source>
        <dbReference type="ARBA" id="ARBA00022490"/>
    </source>
</evidence>
<comment type="pathway">
    <text evidence="15">Amino-acid biosynthesis; L-methionine biosynthesis via salvage pathway; L-methionine from S-methyl-5-thio-alpha-D-ribose 1-phosphate: step 5/6.</text>
</comment>
<dbReference type="GO" id="GO:0000287">
    <property type="term" value="F:magnesium ion binding"/>
    <property type="evidence" value="ECO:0007669"/>
    <property type="project" value="InterPro"/>
</dbReference>
<keyword evidence="13 15" id="KW-0539">Nucleus</keyword>
<dbReference type="EC" id="1.13.11.54" evidence="15"/>
<feature type="binding site" evidence="15">
    <location>
        <position position="102"/>
    </location>
    <ligand>
        <name>Ni(2+)</name>
        <dbReference type="ChEBI" id="CHEBI:49786"/>
        <note>for nickel-dependent acireductone dioxygenase activity</note>
    </ligand>
</feature>
<evidence type="ECO:0000259" key="16">
    <source>
        <dbReference type="SMART" id="SM01007"/>
    </source>
</evidence>
<dbReference type="HAMAP" id="MF_03154">
    <property type="entry name" value="Salvage_MtnD_euk"/>
    <property type="match status" value="1"/>
</dbReference>
<comment type="cofactor">
    <cofactor evidence="15">
        <name>Fe(2+)</name>
        <dbReference type="ChEBI" id="CHEBI:29033"/>
    </cofactor>
    <cofactor evidence="15">
        <name>Ni(2+)</name>
        <dbReference type="ChEBI" id="CHEBI:49786"/>
    </cofactor>
    <text evidence="15">Binds either 1 Fe or Ni cation per monomer. Iron-binding promotes an acireductone dioxygenase reaction producing 2-keto-4-methylthiobutyrate, while nickel-binding promotes an acireductone dioxygenase reaction producing 3-(methylsulfanyl)propanoate.</text>
</comment>